<organism evidence="5 6">
    <name type="scientific">Ethanoligenens harbinense (strain DSM 18485 / JCM 12961 / CGMCC 1.5033 / YUAN-3)</name>
    <dbReference type="NCBI Taxonomy" id="663278"/>
    <lineage>
        <taxon>Bacteria</taxon>
        <taxon>Bacillati</taxon>
        <taxon>Bacillota</taxon>
        <taxon>Clostridia</taxon>
        <taxon>Eubacteriales</taxon>
        <taxon>Oscillospiraceae</taxon>
        <taxon>Ethanoligenens</taxon>
    </lineage>
</organism>
<name>E6U7P3_ETHHY</name>
<keyword evidence="2" id="KW-0326">Glycosidase</keyword>
<dbReference type="SMART" id="SM00636">
    <property type="entry name" value="Glyco_18"/>
    <property type="match status" value="1"/>
</dbReference>
<dbReference type="InterPro" id="IPR041704">
    <property type="entry name" value="CFLE_GH18"/>
</dbReference>
<proteinExistence type="predicted"/>
<evidence type="ECO:0000256" key="2">
    <source>
        <dbReference type="ARBA" id="ARBA00023295"/>
    </source>
</evidence>
<accession>E6U7P3</accession>
<gene>
    <name evidence="5" type="ordered locus">Ethha_2673</name>
</gene>
<dbReference type="InterPro" id="IPR001223">
    <property type="entry name" value="Glyco_hydro18_cat"/>
</dbReference>
<dbReference type="PROSITE" id="PS51910">
    <property type="entry name" value="GH18_2"/>
    <property type="match status" value="1"/>
</dbReference>
<dbReference type="EMBL" id="CP002400">
    <property type="protein sequence ID" value="ADU28166.1"/>
    <property type="molecule type" value="Genomic_DNA"/>
</dbReference>
<dbReference type="InterPro" id="IPR017853">
    <property type="entry name" value="GH"/>
</dbReference>
<dbReference type="HOGENOM" id="CLU_037415_4_1_9"/>
<dbReference type="InterPro" id="IPR029070">
    <property type="entry name" value="Chitinase_insertion_sf"/>
</dbReference>
<dbReference type="PROSITE" id="PS51782">
    <property type="entry name" value="LYSM"/>
    <property type="match status" value="2"/>
</dbReference>
<dbReference type="CDD" id="cd00118">
    <property type="entry name" value="LysM"/>
    <property type="match status" value="2"/>
</dbReference>
<dbReference type="eggNOG" id="COG3858">
    <property type="taxonomic scope" value="Bacteria"/>
</dbReference>
<dbReference type="eggNOG" id="COG1388">
    <property type="taxonomic scope" value="Bacteria"/>
</dbReference>
<evidence type="ECO:0000259" key="4">
    <source>
        <dbReference type="PROSITE" id="PS51910"/>
    </source>
</evidence>
<dbReference type="InterPro" id="IPR018392">
    <property type="entry name" value="LysM"/>
</dbReference>
<dbReference type="RefSeq" id="WP_013486509.1">
    <property type="nucleotide sequence ID" value="NC_014828.1"/>
</dbReference>
<feature type="domain" description="LysM" evidence="3">
    <location>
        <begin position="51"/>
        <end position="96"/>
    </location>
</feature>
<dbReference type="InterPro" id="IPR011583">
    <property type="entry name" value="Chitinase_II/V-like_cat"/>
</dbReference>
<evidence type="ECO:0000313" key="6">
    <source>
        <dbReference type="Proteomes" id="UP000001551"/>
    </source>
</evidence>
<dbReference type="STRING" id="663278.Ethha_2673"/>
<dbReference type="CDD" id="cd02874">
    <property type="entry name" value="GH18_CFLE_spore_hydrolase"/>
    <property type="match status" value="1"/>
</dbReference>
<feature type="domain" description="GH18" evidence="4">
    <location>
        <begin position="106"/>
        <end position="426"/>
    </location>
</feature>
<dbReference type="Gene3D" id="3.10.50.10">
    <property type="match status" value="1"/>
</dbReference>
<dbReference type="KEGG" id="eha:Ethha_2673"/>
<keyword evidence="6" id="KW-1185">Reference proteome</keyword>
<dbReference type="PANTHER" id="PTHR46066">
    <property type="entry name" value="CHITINASE DOMAIN-CONTAINING PROTEIN 1 FAMILY MEMBER"/>
    <property type="match status" value="1"/>
</dbReference>
<protein>
    <submittedName>
        <fullName evidence="5">Glycoside hydrolase family 18</fullName>
    </submittedName>
</protein>
<dbReference type="SUPFAM" id="SSF51445">
    <property type="entry name" value="(Trans)glycosidases"/>
    <property type="match status" value="1"/>
</dbReference>
<dbReference type="Proteomes" id="UP000001551">
    <property type="component" value="Chromosome"/>
</dbReference>
<dbReference type="AlphaFoldDB" id="E6U7P3"/>
<keyword evidence="1 5" id="KW-0378">Hydrolase</keyword>
<reference evidence="5 6" key="1">
    <citation type="submission" date="2010-12" db="EMBL/GenBank/DDBJ databases">
        <title>Complete sequence of Ethanoligenens harbinense YUAN-3.</title>
        <authorList>
            <person name="Lucas S."/>
            <person name="Copeland A."/>
            <person name="Lapidus A."/>
            <person name="Cheng J.-F."/>
            <person name="Bruce D."/>
            <person name="Goodwin L."/>
            <person name="Pitluck S."/>
            <person name="Chertkov O."/>
            <person name="Misra M."/>
            <person name="Detter J.C."/>
            <person name="Han C."/>
            <person name="Tapia R."/>
            <person name="Land M."/>
            <person name="Hauser L."/>
            <person name="Jeffries C."/>
            <person name="Kyrpides N."/>
            <person name="Ivanova N."/>
            <person name="Mikhailova N."/>
            <person name="Wang A."/>
            <person name="Mouttaki H."/>
            <person name="He Z."/>
            <person name="Zhou J."/>
            <person name="Hemme C.L."/>
            <person name="Woyke T."/>
        </authorList>
    </citation>
    <scope>NUCLEOTIDE SEQUENCE [LARGE SCALE GENOMIC DNA]</scope>
    <source>
        <strain evidence="6">DSM 18485 / JCM 12961 / CGMCC 1.5033 / YUAN-3</strain>
    </source>
</reference>
<dbReference type="GO" id="GO:0016798">
    <property type="term" value="F:hydrolase activity, acting on glycosyl bonds"/>
    <property type="evidence" value="ECO:0007669"/>
    <property type="project" value="UniProtKB-KW"/>
</dbReference>
<dbReference type="Pfam" id="PF00704">
    <property type="entry name" value="Glyco_hydro_18"/>
    <property type="match status" value="1"/>
</dbReference>
<dbReference type="GO" id="GO:0005975">
    <property type="term" value="P:carbohydrate metabolic process"/>
    <property type="evidence" value="ECO:0007669"/>
    <property type="project" value="InterPro"/>
</dbReference>
<dbReference type="GO" id="GO:0070492">
    <property type="term" value="F:oligosaccharide binding"/>
    <property type="evidence" value="ECO:0007669"/>
    <property type="project" value="TreeGrafter"/>
</dbReference>
<dbReference type="InterPro" id="IPR036779">
    <property type="entry name" value="LysM_dom_sf"/>
</dbReference>
<dbReference type="Gene3D" id="3.10.350.10">
    <property type="entry name" value="LysM domain"/>
    <property type="match status" value="2"/>
</dbReference>
<dbReference type="SUPFAM" id="SSF54106">
    <property type="entry name" value="LysM domain"/>
    <property type="match status" value="2"/>
</dbReference>
<evidence type="ECO:0000256" key="1">
    <source>
        <dbReference type="ARBA" id="ARBA00022801"/>
    </source>
</evidence>
<evidence type="ECO:0000313" key="5">
    <source>
        <dbReference type="EMBL" id="ADU28166.1"/>
    </source>
</evidence>
<dbReference type="GO" id="GO:0008061">
    <property type="term" value="F:chitin binding"/>
    <property type="evidence" value="ECO:0007669"/>
    <property type="project" value="InterPro"/>
</dbReference>
<evidence type="ECO:0000259" key="3">
    <source>
        <dbReference type="PROSITE" id="PS51782"/>
    </source>
</evidence>
<sequence>MIIHVVEPGESLYSIARRYGVTSESVMQANALPEPDQLAVGQAVVVPQGRRIYTVRPGDSVFAIAQRYGVPPSSILEENPDIEDGSRLYPGQIVVIPPPQARQGTIEVNGYAFPSTSPALLQPIFPLLTYLSLFAYRVRADGSLEPIDDGPLINLSRQNRTAPVMVIANIRETGGFSTEIGQSVLNDQTVQNALVQNIRTTMREKNYYALNVDFEYIRPQDREAYNAFLTRITGVMHSEGYPVFTAVAPKLNAAQQGLLYEAHDYPAHGRTVDRVILMTYEWGYLAGPPQAVAPIDQVRRVVQYAVSVIPPQKILLGMPNYAYDWTLPYRRGTLADTFSNVEAVRRAIANNAAIQYDNTARSPFYTYYDAQRRQHIVWFEDARSVQQKFALVTEFGLAGVSYWTVGRPFPVNWFVLNEMFNVRKVL</sequence>
<feature type="domain" description="LysM" evidence="3">
    <location>
        <begin position="2"/>
        <end position="46"/>
    </location>
</feature>
<dbReference type="PANTHER" id="PTHR46066:SF2">
    <property type="entry name" value="CHITINASE DOMAIN-CONTAINING PROTEIN 1"/>
    <property type="match status" value="1"/>
</dbReference>
<dbReference type="Gene3D" id="3.20.20.80">
    <property type="entry name" value="Glycosidases"/>
    <property type="match status" value="1"/>
</dbReference>
<dbReference type="GO" id="GO:0012505">
    <property type="term" value="C:endomembrane system"/>
    <property type="evidence" value="ECO:0007669"/>
    <property type="project" value="TreeGrafter"/>
</dbReference>
<dbReference type="Pfam" id="PF01476">
    <property type="entry name" value="LysM"/>
    <property type="match status" value="2"/>
</dbReference>
<dbReference type="SMART" id="SM00257">
    <property type="entry name" value="LysM"/>
    <property type="match status" value="2"/>
</dbReference>